<evidence type="ECO:0000259" key="1">
    <source>
        <dbReference type="PROSITE" id="PS50097"/>
    </source>
</evidence>
<dbReference type="Gene3D" id="3.30.710.10">
    <property type="entry name" value="Potassium Channel Kv1.1, Chain A"/>
    <property type="match status" value="1"/>
</dbReference>
<dbReference type="InterPro" id="IPR011333">
    <property type="entry name" value="SKP1/BTB/POZ_sf"/>
</dbReference>
<protein>
    <recommendedName>
        <fullName evidence="1">BTB domain-containing protein</fullName>
    </recommendedName>
</protein>
<organism evidence="2 3">
    <name type="scientific">Elasticomyces elasticus</name>
    <dbReference type="NCBI Taxonomy" id="574655"/>
    <lineage>
        <taxon>Eukaryota</taxon>
        <taxon>Fungi</taxon>
        <taxon>Dikarya</taxon>
        <taxon>Ascomycota</taxon>
        <taxon>Pezizomycotina</taxon>
        <taxon>Dothideomycetes</taxon>
        <taxon>Dothideomycetidae</taxon>
        <taxon>Mycosphaerellales</taxon>
        <taxon>Teratosphaeriaceae</taxon>
        <taxon>Elasticomyces</taxon>
    </lineage>
</organism>
<sequence>MSEEDNSFRKALADKTLRNWRVGRLEIACGQYVFKVHKVVICAQSKYFLAPCGKDYAEGSNGRITLKAIDEEDGDAACDDPEAIKHMVHFFYYRDYTAENMKTTSAVKSRFQPSENTVLDPRATVNTSWADPVGYKTKKKGYKARFFADAETPPQPHDTAAAAESADGNMVMHAKVFAAAVKYDVSALQRLASAKFAAAASSNWDHTTFADAIRIAYSTTPDDNRGLRDRYCV</sequence>
<gene>
    <name evidence="2" type="ORF">LTR97_008487</name>
</gene>
<proteinExistence type="predicted"/>
<dbReference type="Proteomes" id="UP001310594">
    <property type="component" value="Unassembled WGS sequence"/>
</dbReference>
<evidence type="ECO:0000313" key="2">
    <source>
        <dbReference type="EMBL" id="KAK5696067.1"/>
    </source>
</evidence>
<dbReference type="PROSITE" id="PS50097">
    <property type="entry name" value="BTB"/>
    <property type="match status" value="1"/>
</dbReference>
<evidence type="ECO:0000313" key="3">
    <source>
        <dbReference type="Proteomes" id="UP001310594"/>
    </source>
</evidence>
<reference evidence="2" key="1">
    <citation type="submission" date="2023-08" db="EMBL/GenBank/DDBJ databases">
        <title>Black Yeasts Isolated from many extreme environments.</title>
        <authorList>
            <person name="Coleine C."/>
            <person name="Stajich J.E."/>
            <person name="Selbmann L."/>
        </authorList>
    </citation>
    <scope>NUCLEOTIDE SEQUENCE</scope>
    <source>
        <strain evidence="2">CCFEE 5810</strain>
    </source>
</reference>
<dbReference type="CDD" id="cd18186">
    <property type="entry name" value="BTB_POZ_ZBTB_KLHL-like"/>
    <property type="match status" value="1"/>
</dbReference>
<dbReference type="EMBL" id="JAVRQU010000013">
    <property type="protein sequence ID" value="KAK5696067.1"/>
    <property type="molecule type" value="Genomic_DNA"/>
</dbReference>
<dbReference type="InterPro" id="IPR000210">
    <property type="entry name" value="BTB/POZ_dom"/>
</dbReference>
<dbReference type="SUPFAM" id="SSF54695">
    <property type="entry name" value="POZ domain"/>
    <property type="match status" value="1"/>
</dbReference>
<dbReference type="PANTHER" id="PTHR47843:SF5">
    <property type="entry name" value="BTB_POZ DOMAIN PROTEIN"/>
    <property type="match status" value="1"/>
</dbReference>
<name>A0AAN7W1U6_9PEZI</name>
<dbReference type="PANTHER" id="PTHR47843">
    <property type="entry name" value="BTB DOMAIN-CONTAINING PROTEIN-RELATED"/>
    <property type="match status" value="1"/>
</dbReference>
<comment type="caution">
    <text evidence="2">The sequence shown here is derived from an EMBL/GenBank/DDBJ whole genome shotgun (WGS) entry which is preliminary data.</text>
</comment>
<dbReference type="AlphaFoldDB" id="A0AAN7W1U6"/>
<accession>A0AAN7W1U6</accession>
<feature type="domain" description="BTB" evidence="1">
    <location>
        <begin position="23"/>
        <end position="100"/>
    </location>
</feature>